<accession>A0A9W9S4C1</accession>
<dbReference type="EMBL" id="JAPZBS010000005">
    <property type="protein sequence ID" value="KAJ5371085.1"/>
    <property type="molecule type" value="Genomic_DNA"/>
</dbReference>
<dbReference type="FunFam" id="3.40.50.1100:FF:000004">
    <property type="entry name" value="Tryptophan synthase beta chain"/>
    <property type="match status" value="1"/>
</dbReference>
<dbReference type="InterPro" id="IPR036052">
    <property type="entry name" value="TrpB-like_PALP_sf"/>
</dbReference>
<dbReference type="InterPro" id="IPR023026">
    <property type="entry name" value="Trp_synth_beta/beta-like"/>
</dbReference>
<dbReference type="AlphaFoldDB" id="A0A9W9S4C1"/>
<evidence type="ECO:0000256" key="10">
    <source>
        <dbReference type="RuleBase" id="RU003663"/>
    </source>
</evidence>
<comment type="pathway">
    <text evidence="2 10">Amino-acid biosynthesis; L-tryptophan biosynthesis; L-tryptophan from chorismate: step 5/5.</text>
</comment>
<dbReference type="EC" id="4.2.1.20" evidence="3 10"/>
<keyword evidence="6 10" id="KW-0663">Pyridoxal phosphate</keyword>
<dbReference type="GO" id="GO:0005737">
    <property type="term" value="C:cytoplasm"/>
    <property type="evidence" value="ECO:0007669"/>
    <property type="project" value="TreeGrafter"/>
</dbReference>
<sequence length="406" mass="43405">MPDNQLSYLQSYPNAEGYFGRFGGNHYPPELRPALEELASCYKELRQTPEFQQTLNKARIGLQGRPTPIHYLETLSTQVGGAQIFIKREDLNHTGAHKINHCVGFALLAKKMGKTKLIAETGAGQHGVALATAAAYFGLECEVHMGEVDIAKQSSNVGRMQLLGARVVPATTGQSTLKDASDSAFNAYVEQHAHALYAIGSAIGPHPFPMIVRDFQSVVGREAREQFMSITEGSLPEHVVACVAGGSNAMGMYSGFIDDPEVVLHAVEPLGISDEPGKHAATLAFGRLGTLHGARSVVLQKDDDTPASVSSIASGLAYPGVGPEIAMLHETGRLSIAAISNEEAIDAFFRVAKFEGIIPALESAHALAFAIRLALQRPSSERILVNLSGRGDKDVDYVLENYGTGA</sequence>
<proteinExistence type="inferred from homology"/>
<gene>
    <name evidence="12" type="ORF">N7496_007177</name>
</gene>
<dbReference type="PIRSF" id="PIRSF001413">
    <property type="entry name" value="Trp_syn_beta"/>
    <property type="match status" value="1"/>
</dbReference>
<keyword evidence="4 10" id="KW-0028">Amino-acid biosynthesis</keyword>
<protein>
    <recommendedName>
        <fullName evidence="3 10">Tryptophan synthase</fullName>
        <ecNumber evidence="3 10">4.2.1.20</ecNumber>
    </recommendedName>
</protein>
<comment type="catalytic activity">
    <reaction evidence="9 10">
        <text>(1S,2R)-1-C-(indol-3-yl)glycerol 3-phosphate + L-serine = D-glyceraldehyde 3-phosphate + L-tryptophan + H2O</text>
        <dbReference type="Rhea" id="RHEA:10532"/>
        <dbReference type="ChEBI" id="CHEBI:15377"/>
        <dbReference type="ChEBI" id="CHEBI:33384"/>
        <dbReference type="ChEBI" id="CHEBI:57912"/>
        <dbReference type="ChEBI" id="CHEBI:58866"/>
        <dbReference type="ChEBI" id="CHEBI:59776"/>
        <dbReference type="EC" id="4.2.1.20"/>
    </reaction>
</comment>
<dbReference type="InterPro" id="IPR001926">
    <property type="entry name" value="TrpB-like_PALP"/>
</dbReference>
<dbReference type="HAMAP" id="MF_00133">
    <property type="entry name" value="Trp_synth_beta"/>
    <property type="match status" value="1"/>
</dbReference>
<dbReference type="PANTHER" id="PTHR48077">
    <property type="entry name" value="TRYPTOPHAN SYNTHASE-RELATED"/>
    <property type="match status" value="1"/>
</dbReference>
<dbReference type="PANTHER" id="PTHR48077:SF3">
    <property type="entry name" value="TRYPTOPHAN SYNTHASE"/>
    <property type="match status" value="1"/>
</dbReference>
<evidence type="ECO:0000256" key="4">
    <source>
        <dbReference type="ARBA" id="ARBA00022605"/>
    </source>
</evidence>
<comment type="caution">
    <text evidence="12">The sequence shown here is derived from an EMBL/GenBank/DDBJ whole genome shotgun (WGS) entry which is preliminary data.</text>
</comment>
<comment type="cofactor">
    <cofactor evidence="1 10">
        <name>pyridoxal 5'-phosphate</name>
        <dbReference type="ChEBI" id="CHEBI:597326"/>
    </cofactor>
</comment>
<keyword evidence="8 10" id="KW-0456">Lyase</keyword>
<keyword evidence="5 10" id="KW-0822">Tryptophan biosynthesis</keyword>
<evidence type="ECO:0000313" key="13">
    <source>
        <dbReference type="Proteomes" id="UP001147782"/>
    </source>
</evidence>
<reference evidence="12" key="2">
    <citation type="journal article" date="2023" name="IMA Fungus">
        <title>Comparative genomic study of the Penicillium genus elucidates a diverse pangenome and 15 lateral gene transfer events.</title>
        <authorList>
            <person name="Petersen C."/>
            <person name="Sorensen T."/>
            <person name="Nielsen M.R."/>
            <person name="Sondergaard T.E."/>
            <person name="Sorensen J.L."/>
            <person name="Fitzpatrick D.A."/>
            <person name="Frisvad J.C."/>
            <person name="Nielsen K.L."/>
        </authorList>
    </citation>
    <scope>NUCLEOTIDE SEQUENCE</scope>
    <source>
        <strain evidence="12">IBT 29864</strain>
    </source>
</reference>
<feature type="domain" description="Tryptophan synthase beta chain-like PALP" evidence="11">
    <location>
        <begin position="63"/>
        <end position="389"/>
    </location>
</feature>
<keyword evidence="7 10" id="KW-0057">Aromatic amino acid biosynthesis</keyword>
<dbReference type="GeneID" id="81439285"/>
<name>A0A9W9S4C1_9EURO</name>
<dbReference type="Proteomes" id="UP001147782">
    <property type="component" value="Unassembled WGS sequence"/>
</dbReference>
<keyword evidence="13" id="KW-1185">Reference proteome</keyword>
<dbReference type="SUPFAM" id="SSF53686">
    <property type="entry name" value="Tryptophan synthase beta subunit-like PLP-dependent enzymes"/>
    <property type="match status" value="1"/>
</dbReference>
<evidence type="ECO:0000256" key="3">
    <source>
        <dbReference type="ARBA" id="ARBA00012043"/>
    </source>
</evidence>
<organism evidence="12 13">
    <name type="scientific">Penicillium cataractarum</name>
    <dbReference type="NCBI Taxonomy" id="2100454"/>
    <lineage>
        <taxon>Eukaryota</taxon>
        <taxon>Fungi</taxon>
        <taxon>Dikarya</taxon>
        <taxon>Ascomycota</taxon>
        <taxon>Pezizomycotina</taxon>
        <taxon>Eurotiomycetes</taxon>
        <taxon>Eurotiomycetidae</taxon>
        <taxon>Eurotiales</taxon>
        <taxon>Aspergillaceae</taxon>
        <taxon>Penicillium</taxon>
    </lineage>
</organism>
<evidence type="ECO:0000256" key="2">
    <source>
        <dbReference type="ARBA" id="ARBA00004733"/>
    </source>
</evidence>
<evidence type="ECO:0000256" key="5">
    <source>
        <dbReference type="ARBA" id="ARBA00022822"/>
    </source>
</evidence>
<dbReference type="Pfam" id="PF00291">
    <property type="entry name" value="PALP"/>
    <property type="match status" value="1"/>
</dbReference>
<evidence type="ECO:0000256" key="7">
    <source>
        <dbReference type="ARBA" id="ARBA00023141"/>
    </source>
</evidence>
<evidence type="ECO:0000256" key="9">
    <source>
        <dbReference type="ARBA" id="ARBA00049047"/>
    </source>
</evidence>
<dbReference type="OrthoDB" id="1716816at2759"/>
<evidence type="ECO:0000259" key="11">
    <source>
        <dbReference type="Pfam" id="PF00291"/>
    </source>
</evidence>
<dbReference type="InterPro" id="IPR006654">
    <property type="entry name" value="Trp_synth_beta"/>
</dbReference>
<dbReference type="GO" id="GO:0004834">
    <property type="term" value="F:tryptophan synthase activity"/>
    <property type="evidence" value="ECO:0007669"/>
    <property type="project" value="UniProtKB-EC"/>
</dbReference>
<dbReference type="NCBIfam" id="TIGR00263">
    <property type="entry name" value="trpB"/>
    <property type="match status" value="1"/>
</dbReference>
<dbReference type="Gene3D" id="3.40.50.1100">
    <property type="match status" value="2"/>
</dbReference>
<evidence type="ECO:0000256" key="8">
    <source>
        <dbReference type="ARBA" id="ARBA00023239"/>
    </source>
</evidence>
<evidence type="ECO:0000256" key="1">
    <source>
        <dbReference type="ARBA" id="ARBA00001933"/>
    </source>
</evidence>
<evidence type="ECO:0000313" key="12">
    <source>
        <dbReference type="EMBL" id="KAJ5371085.1"/>
    </source>
</evidence>
<reference evidence="12" key="1">
    <citation type="submission" date="2022-11" db="EMBL/GenBank/DDBJ databases">
        <authorList>
            <person name="Petersen C."/>
        </authorList>
    </citation>
    <scope>NUCLEOTIDE SEQUENCE</scope>
    <source>
        <strain evidence="12">IBT 29864</strain>
    </source>
</reference>
<dbReference type="RefSeq" id="XP_056555519.1">
    <property type="nucleotide sequence ID" value="XM_056700106.1"/>
</dbReference>
<evidence type="ECO:0000256" key="6">
    <source>
        <dbReference type="ARBA" id="ARBA00022898"/>
    </source>
</evidence>
<dbReference type="CDD" id="cd06446">
    <property type="entry name" value="Trp-synth_B"/>
    <property type="match status" value="1"/>
</dbReference>